<dbReference type="SUPFAM" id="SSF50630">
    <property type="entry name" value="Acid proteases"/>
    <property type="match status" value="1"/>
</dbReference>
<dbReference type="PROSITE" id="PS51767">
    <property type="entry name" value="PEPTIDASE_A1"/>
    <property type="match status" value="1"/>
</dbReference>
<comment type="caution">
    <text evidence="11">The sequence shown here is derived from an EMBL/GenBank/DDBJ whole genome shotgun (WGS) entry which is preliminary data.</text>
</comment>
<organism evidence="11 12">
    <name type="scientific">Euplotes crassus</name>
    <dbReference type="NCBI Taxonomy" id="5936"/>
    <lineage>
        <taxon>Eukaryota</taxon>
        <taxon>Sar</taxon>
        <taxon>Alveolata</taxon>
        <taxon>Ciliophora</taxon>
        <taxon>Intramacronucleata</taxon>
        <taxon>Spirotrichea</taxon>
        <taxon>Hypotrichia</taxon>
        <taxon>Euplotida</taxon>
        <taxon>Euplotidae</taxon>
        <taxon>Moneuplotes</taxon>
    </lineage>
</organism>
<evidence type="ECO:0000256" key="8">
    <source>
        <dbReference type="SAM" id="Phobius"/>
    </source>
</evidence>
<feature type="transmembrane region" description="Helical" evidence="8">
    <location>
        <begin position="475"/>
        <end position="499"/>
    </location>
</feature>
<dbReference type="Proteomes" id="UP001295684">
    <property type="component" value="Unassembled WGS sequence"/>
</dbReference>
<dbReference type="EMBL" id="CAMPGE010005247">
    <property type="protein sequence ID" value="CAI2364097.1"/>
    <property type="molecule type" value="Genomic_DNA"/>
</dbReference>
<feature type="chain" id="PRO_5042094324" description="Peptidase A1 domain-containing protein" evidence="9">
    <location>
        <begin position="20"/>
        <end position="551"/>
    </location>
</feature>
<dbReference type="PANTHER" id="PTHR13683:SF375">
    <property type="entry name" value="PEPTIDASE A1 DOMAIN-CONTAINING PROTEIN"/>
    <property type="match status" value="1"/>
</dbReference>
<evidence type="ECO:0000259" key="10">
    <source>
        <dbReference type="PROSITE" id="PS51767"/>
    </source>
</evidence>
<evidence type="ECO:0000256" key="1">
    <source>
        <dbReference type="ARBA" id="ARBA00007447"/>
    </source>
</evidence>
<evidence type="ECO:0000256" key="5">
    <source>
        <dbReference type="ARBA" id="ARBA00046288"/>
    </source>
</evidence>
<keyword evidence="2 7" id="KW-0645">Protease</keyword>
<dbReference type="AlphaFoldDB" id="A0AAD1X9W3"/>
<dbReference type="InterPro" id="IPR001461">
    <property type="entry name" value="Aspartic_peptidase_A1"/>
</dbReference>
<dbReference type="GO" id="GO:0006508">
    <property type="term" value="P:proteolysis"/>
    <property type="evidence" value="ECO:0007669"/>
    <property type="project" value="UniProtKB-KW"/>
</dbReference>
<feature type="signal peptide" evidence="9">
    <location>
        <begin position="1"/>
        <end position="19"/>
    </location>
</feature>
<protein>
    <recommendedName>
        <fullName evidence="10">Peptidase A1 domain-containing protein</fullName>
    </recommendedName>
</protein>
<keyword evidence="8" id="KW-0812">Transmembrane</keyword>
<gene>
    <name evidence="11" type="ORF">ECRASSUSDP1_LOCUS5438</name>
</gene>
<evidence type="ECO:0000313" key="11">
    <source>
        <dbReference type="EMBL" id="CAI2364097.1"/>
    </source>
</evidence>
<dbReference type="Gene3D" id="2.40.70.10">
    <property type="entry name" value="Acid Proteases"/>
    <property type="match status" value="2"/>
</dbReference>
<dbReference type="InterPro" id="IPR001969">
    <property type="entry name" value="Aspartic_peptidase_AS"/>
</dbReference>
<accession>A0AAD1X9W3</accession>
<comment type="subcellular location">
    <subcellularLocation>
        <location evidence="5">Endomembrane system</location>
        <topology evidence="5">Single-pass type I membrane protein</topology>
    </subcellularLocation>
</comment>
<dbReference type="GO" id="GO:0012505">
    <property type="term" value="C:endomembrane system"/>
    <property type="evidence" value="ECO:0007669"/>
    <property type="project" value="UniProtKB-SubCell"/>
</dbReference>
<proteinExistence type="inferred from homology"/>
<name>A0AAD1X9W3_EUPCR</name>
<keyword evidence="3 9" id="KW-0732">Signal</keyword>
<keyword evidence="8" id="KW-1133">Transmembrane helix</keyword>
<evidence type="ECO:0000256" key="3">
    <source>
        <dbReference type="ARBA" id="ARBA00022729"/>
    </source>
</evidence>
<comment type="similarity">
    <text evidence="1 7">Belongs to the peptidase A1 family.</text>
</comment>
<evidence type="ECO:0000256" key="2">
    <source>
        <dbReference type="ARBA" id="ARBA00022670"/>
    </source>
</evidence>
<feature type="domain" description="Peptidase A1" evidence="10">
    <location>
        <begin position="71"/>
        <end position="436"/>
    </location>
</feature>
<dbReference type="PROSITE" id="PS00141">
    <property type="entry name" value="ASP_PROTEASE"/>
    <property type="match status" value="1"/>
</dbReference>
<reference evidence="11" key="1">
    <citation type="submission" date="2023-07" db="EMBL/GenBank/DDBJ databases">
        <authorList>
            <consortium name="AG Swart"/>
            <person name="Singh M."/>
            <person name="Singh A."/>
            <person name="Seah K."/>
            <person name="Emmerich C."/>
        </authorList>
    </citation>
    <scope>NUCLEOTIDE SEQUENCE</scope>
    <source>
        <strain evidence="11">DP1</strain>
    </source>
</reference>
<keyword evidence="4 7" id="KW-0378">Hydrolase</keyword>
<dbReference type="PRINTS" id="PR00792">
    <property type="entry name" value="PEPSIN"/>
</dbReference>
<evidence type="ECO:0000256" key="6">
    <source>
        <dbReference type="PIRSR" id="PIRSR601461-1"/>
    </source>
</evidence>
<dbReference type="InterPro" id="IPR033121">
    <property type="entry name" value="PEPTIDASE_A1"/>
</dbReference>
<evidence type="ECO:0000256" key="4">
    <source>
        <dbReference type="ARBA" id="ARBA00022801"/>
    </source>
</evidence>
<sequence length="551" mass="62263">MDILIKLCCLLFCLLLVRAETDQIRLDGAITRIDNATGTRQLQTRLLVGEPLKENIEAANLTGDLKEFMYFYLDVWVGENPPRKQALIVDTGSSITAFPCQGVCESCGKHINSDNKIESKGNYSDSGASTSIAPYYPFKESKTYKKISCDKDLCLDCSKNEDCRFKQQYGEGSRYEGFYGIDTMRIGPPESKNGDFDMYFGCVTKETFNLQSQKADGVLGLSKSKAKRFPPINVQMREAKLVDSATFMVCLGMEDGIINFGGYDTNLLYNQEIGINWIPTIDDTSYSIQLNGLYVGNVHIPHVPKVGSIDTGASWVYMDHEEQRHIYEALDQFCKDTEGKCIGKKVDKNCHEYDTTMNKSLRDFFRSYPTITFDAGEYGVLNWFPSEYFSQQGDTNKFCISIEMARIRGTIVLGAAFLRQNLVVFDPESPAQIGFSRGKCSEYQHRVTTEVVNVTEGFYQVECHSCDFIKEETNIIILLAVTLIVVFLFAIVALTLGYVCQRVNRKDITYAQFTSEEDLYKQGHTREMENIGILNSQDDDEIDDSSLNQRV</sequence>
<keyword evidence="7" id="KW-0064">Aspartyl protease</keyword>
<dbReference type="PANTHER" id="PTHR13683">
    <property type="entry name" value="ASPARTYL PROTEASES"/>
    <property type="match status" value="1"/>
</dbReference>
<keyword evidence="12" id="KW-1185">Reference proteome</keyword>
<feature type="active site" evidence="6">
    <location>
        <position position="310"/>
    </location>
</feature>
<dbReference type="Pfam" id="PF00026">
    <property type="entry name" value="Asp"/>
    <property type="match status" value="1"/>
</dbReference>
<dbReference type="GO" id="GO:0004190">
    <property type="term" value="F:aspartic-type endopeptidase activity"/>
    <property type="evidence" value="ECO:0007669"/>
    <property type="project" value="UniProtKB-KW"/>
</dbReference>
<feature type="active site" evidence="6">
    <location>
        <position position="90"/>
    </location>
</feature>
<evidence type="ECO:0000313" key="12">
    <source>
        <dbReference type="Proteomes" id="UP001295684"/>
    </source>
</evidence>
<keyword evidence="8" id="KW-0472">Membrane</keyword>
<evidence type="ECO:0000256" key="9">
    <source>
        <dbReference type="SAM" id="SignalP"/>
    </source>
</evidence>
<evidence type="ECO:0000256" key="7">
    <source>
        <dbReference type="RuleBase" id="RU000454"/>
    </source>
</evidence>
<dbReference type="InterPro" id="IPR021109">
    <property type="entry name" value="Peptidase_aspartic_dom_sf"/>
</dbReference>